<gene>
    <name evidence="2" type="ORF">O0S08_09270</name>
</gene>
<protein>
    <recommendedName>
        <fullName evidence="4">Lipoprotein</fullName>
    </recommendedName>
</protein>
<name>A0ABY7HAR5_9BACT</name>
<feature type="chain" id="PRO_5046919649" description="Lipoprotein" evidence="1">
    <location>
        <begin position="23"/>
        <end position="186"/>
    </location>
</feature>
<dbReference type="EMBL" id="CP114040">
    <property type="protein sequence ID" value="WAS96337.1"/>
    <property type="molecule type" value="Genomic_DNA"/>
</dbReference>
<sequence length="186" mass="19706">MLRTTIASLALLLGALVGPAGCQNDLEVQARSAELADLPGITVKIAGVDLDHAEVQAIAKHLEGKTVETGAEMVRMKKDDQTGSSVEIELYAKSLPSAEAMTGDLKTAFPKLADATITAAPATGNIDDLPVIEVNEVSKELSPEEAKQQILEQLQADGVDGDVNVQIQDSAEGRRIEVKIEKQEAH</sequence>
<proteinExistence type="predicted"/>
<dbReference type="Proteomes" id="UP001164459">
    <property type="component" value="Chromosome"/>
</dbReference>
<evidence type="ECO:0000313" key="2">
    <source>
        <dbReference type="EMBL" id="WAS96337.1"/>
    </source>
</evidence>
<dbReference type="RefSeq" id="WP_269038677.1">
    <property type="nucleotide sequence ID" value="NZ_CP114040.1"/>
</dbReference>
<organism evidence="2 3">
    <name type="scientific">Nannocystis punicea</name>
    <dbReference type="NCBI Taxonomy" id="2995304"/>
    <lineage>
        <taxon>Bacteria</taxon>
        <taxon>Pseudomonadati</taxon>
        <taxon>Myxococcota</taxon>
        <taxon>Polyangia</taxon>
        <taxon>Nannocystales</taxon>
        <taxon>Nannocystaceae</taxon>
        <taxon>Nannocystis</taxon>
    </lineage>
</organism>
<evidence type="ECO:0008006" key="4">
    <source>
        <dbReference type="Google" id="ProtNLM"/>
    </source>
</evidence>
<keyword evidence="1" id="KW-0732">Signal</keyword>
<evidence type="ECO:0000313" key="3">
    <source>
        <dbReference type="Proteomes" id="UP001164459"/>
    </source>
</evidence>
<feature type="signal peptide" evidence="1">
    <location>
        <begin position="1"/>
        <end position="22"/>
    </location>
</feature>
<reference evidence="2" key="1">
    <citation type="submission" date="2022-11" db="EMBL/GenBank/DDBJ databases">
        <title>Minimal conservation of predation-associated metabolite biosynthetic gene clusters underscores biosynthetic potential of Myxococcota including descriptions for ten novel species: Archangium lansinium sp. nov., Myxococcus landrumus sp. nov., Nannocystis bai.</title>
        <authorList>
            <person name="Ahearne A."/>
            <person name="Stevens C."/>
            <person name="Dowd S."/>
        </authorList>
    </citation>
    <scope>NUCLEOTIDE SEQUENCE</scope>
    <source>
        <strain evidence="2">Fl3</strain>
    </source>
</reference>
<accession>A0ABY7HAR5</accession>
<evidence type="ECO:0000256" key="1">
    <source>
        <dbReference type="SAM" id="SignalP"/>
    </source>
</evidence>
<keyword evidence="3" id="KW-1185">Reference proteome</keyword>